<dbReference type="InterPro" id="IPR050250">
    <property type="entry name" value="Macrolide_Exporter_MacB"/>
</dbReference>
<dbReference type="Pfam" id="PF02687">
    <property type="entry name" value="FtsX"/>
    <property type="match status" value="2"/>
</dbReference>
<sequence>MRRQSFLLFKNSFKQIWRNKTQIIGLILLVLLSSLIFTLMRVTTNRIINEYETLNEKSNLHDFIFDLDNTNYIGSLTGKTPENLEQTTINDIAKNINNSFSWSRVESRTFELSNNKHNRILKTIAVNYYSKIDKLVIIMGSNIGEDLTLIHSGVDISQQVVVNKEFADNNNIKIGSVIRIQPDDKGETLLVGSGTDLIKNNNTYNWFYVTGFGISADFATPIIDQTTPLPNKKREGIIYVHPSQFGLSWNVNDSYLSNGGYWLYNKSSEKLTISSNADREIYYVGKWNSFNNNARNLEVVSADIKKSYLSTTNKSDPLVYSVFDHRYRFAARTSLLKTTVNAYQTLLTLLLLIVLFISGITIALITRKNIDNAKVQIGILKALGYTNWKIMSTALTIPLVGSLIGCLLVYIPASFLQITTVNIFAQYFNLNFGSFYIDYLSFIYCLILTFGFLGLISMVITGIVIRFNPIELIKSEQIVKMGPVKRAMKKSVNKAGFYHRFRMSLFTSSMGKMTSVGFTMLLGTTLMTTSVIGPKIMADNQKVSYTGMNYKSAVEYAMPAANMPMSMFRTYNPHLPKWNYTTSSGGGFDYYHPDRYGDDKTKEILAGILENKINQEYYAPTALDPNASDAITTLGMNQLSYLGWKSFTKSSLDGLDRTTFYEPSLGAFIIGSAWPDGLKLYNFIMQADPASFYTKENYEVLRTFYRTYRSTITMHVRYKFRLPNTAGTSPKDIDYNQIAEYIKEELNTNRESVSKALLDNTGFIQELTSPELFEKNPRDNKHYFHLENEEVIINHSWSNLSPNEQVLWSNKVLAWFMTIFYGSIGQAVAQGTYSQAPYFIKQQIANAFQKKDAEFNLSFNTVPFDPSREEVGTYFRGTTDQRFNNSSYKITVYGLQSEQELHRPSYMQLDDVNGYPLNYLLTTPTDLTTTPINTVINQTVAKQLNLRVGDMIKMSTNGRIIEYKNDQGKFQKLVLDDINFSNIANANANETNVSLALGNTQFDSIPNLKGQPAFFNIGGPSAFTNQVQNGNVTQINDEQTYNFKVAGIYDGYGDPRAYISKTAADKLLGYDKTQTKLYEIFYNEWFNKTNQTIKDFIDFTKLPKTLNELVSLSKIDLNAAKIFKIFNHEFPIFNLKLSQEDNVADITNSYTVTSVYGDYTTVGLNGGEYNGLRYSVNGEGSTANVLPLYVHQQLLSQISAIINMILIAFAVLSLVISFVIILLTSNLVIYENRKTIATMKVLGYSDMQITNIVIGMYLPIIAIMFIIGFPLGWYIIQAVINYLAYHSTWVLPLFFAWWLVPLVMLIVFGIYIITFIIGWYSMQKINPIYALKVSD</sequence>
<proteinExistence type="inferred from homology"/>
<feature type="transmembrane region" description="Helical" evidence="7">
    <location>
        <begin position="439"/>
        <end position="465"/>
    </location>
</feature>
<reference evidence="9 10" key="1">
    <citation type="journal article" date="2015" name="Genome Biol. Evol.">
        <title>Found and Lost: The Fates of Horizontally Acquired Genes in Arthropod-Symbiotic Spiroplasma.</title>
        <authorList>
            <person name="Lo W.S."/>
            <person name="Gasparich G.E."/>
            <person name="Kuo C.H."/>
        </authorList>
    </citation>
    <scope>NUCLEOTIDE SEQUENCE [LARGE SCALE GENOMIC DNA]</scope>
    <source>
        <strain evidence="10">TDA-040725-5</strain>
    </source>
</reference>
<organism evidence="9 10">
    <name type="scientific">Spiroplasma eriocheiris</name>
    <dbReference type="NCBI Taxonomy" id="315358"/>
    <lineage>
        <taxon>Bacteria</taxon>
        <taxon>Bacillati</taxon>
        <taxon>Mycoplasmatota</taxon>
        <taxon>Mollicutes</taxon>
        <taxon>Entomoplasmatales</taxon>
        <taxon>Spiroplasmataceae</taxon>
        <taxon>Spiroplasma</taxon>
    </lineage>
</organism>
<keyword evidence="5 7" id="KW-0472">Membrane</keyword>
<feature type="domain" description="ABC3 transporter permease C-terminal" evidence="8">
    <location>
        <begin position="349"/>
        <end position="469"/>
    </location>
</feature>
<evidence type="ECO:0000256" key="6">
    <source>
        <dbReference type="ARBA" id="ARBA00038076"/>
    </source>
</evidence>
<dbReference type="PANTHER" id="PTHR30572:SF4">
    <property type="entry name" value="ABC TRANSPORTER PERMEASE YTRF"/>
    <property type="match status" value="1"/>
</dbReference>
<name>A0A0H3XLI6_9MOLU</name>
<comment type="subcellular location">
    <subcellularLocation>
        <location evidence="1">Cell membrane</location>
        <topology evidence="1">Multi-pass membrane protein</topology>
    </subcellularLocation>
</comment>
<keyword evidence="10" id="KW-1185">Reference proteome</keyword>
<accession>A0A0H3XLI6</accession>
<evidence type="ECO:0000259" key="8">
    <source>
        <dbReference type="Pfam" id="PF02687"/>
    </source>
</evidence>
<evidence type="ECO:0000256" key="5">
    <source>
        <dbReference type="ARBA" id="ARBA00023136"/>
    </source>
</evidence>
<dbReference type="PANTHER" id="PTHR30572">
    <property type="entry name" value="MEMBRANE COMPONENT OF TRANSPORTER-RELATED"/>
    <property type="match status" value="1"/>
</dbReference>
<reference evidence="10" key="2">
    <citation type="submission" date="2015-06" db="EMBL/GenBank/DDBJ databases">
        <title>Complete genome sequence of Spiroplasma eriocheiris TDA-040725-5 (DSM 21848).</title>
        <authorList>
            <person name="Lo W.-S."/>
            <person name="Kuo C.-H."/>
        </authorList>
    </citation>
    <scope>NUCLEOTIDE SEQUENCE [LARGE SCALE GENOMIC DNA]</scope>
    <source>
        <strain evidence="10">TDA-040725-5</strain>
    </source>
</reference>
<feature type="transmembrane region" description="Helical" evidence="7">
    <location>
        <begin position="510"/>
        <end position="532"/>
    </location>
</feature>
<keyword evidence="3 7" id="KW-0812">Transmembrane</keyword>
<dbReference type="GO" id="GO:0022857">
    <property type="term" value="F:transmembrane transporter activity"/>
    <property type="evidence" value="ECO:0007669"/>
    <property type="project" value="TreeGrafter"/>
</dbReference>
<feature type="transmembrane region" description="Helical" evidence="7">
    <location>
        <begin position="1296"/>
        <end position="1320"/>
    </location>
</feature>
<keyword evidence="4 7" id="KW-1133">Transmembrane helix</keyword>
<evidence type="ECO:0000256" key="3">
    <source>
        <dbReference type="ARBA" id="ARBA00022692"/>
    </source>
</evidence>
<feature type="domain" description="ABC3 transporter permease C-terminal" evidence="8">
    <location>
        <begin position="1207"/>
        <end position="1327"/>
    </location>
</feature>
<dbReference type="EMBL" id="CP011856">
    <property type="protein sequence ID" value="AKM53642.1"/>
    <property type="molecule type" value="Genomic_DNA"/>
</dbReference>
<protein>
    <submittedName>
        <fullName evidence="9">ABC transporter permease</fullName>
    </submittedName>
</protein>
<keyword evidence="2" id="KW-1003">Cell membrane</keyword>
<comment type="similarity">
    <text evidence="6">Belongs to the ABC-4 integral membrane protein family.</text>
</comment>
<evidence type="ECO:0000256" key="4">
    <source>
        <dbReference type="ARBA" id="ARBA00022989"/>
    </source>
</evidence>
<feature type="transmembrane region" description="Helical" evidence="7">
    <location>
        <begin position="395"/>
        <end position="419"/>
    </location>
</feature>
<gene>
    <name evidence="9" type="ORF">SERIO_v1c00360</name>
</gene>
<dbReference type="InterPro" id="IPR003838">
    <property type="entry name" value="ABC3_permease_C"/>
</dbReference>
<evidence type="ECO:0000256" key="2">
    <source>
        <dbReference type="ARBA" id="ARBA00022475"/>
    </source>
</evidence>
<evidence type="ECO:0000313" key="10">
    <source>
        <dbReference type="Proteomes" id="UP000035661"/>
    </source>
</evidence>
<evidence type="ECO:0000256" key="1">
    <source>
        <dbReference type="ARBA" id="ARBA00004651"/>
    </source>
</evidence>
<dbReference type="GO" id="GO:0005886">
    <property type="term" value="C:plasma membrane"/>
    <property type="evidence" value="ECO:0007669"/>
    <property type="project" value="UniProtKB-SubCell"/>
</dbReference>
<feature type="transmembrane region" description="Helical" evidence="7">
    <location>
        <begin position="21"/>
        <end position="40"/>
    </location>
</feature>
<evidence type="ECO:0000256" key="7">
    <source>
        <dbReference type="SAM" id="Phobius"/>
    </source>
</evidence>
<dbReference type="STRING" id="315358.SERIO_v1c00360"/>
<dbReference type="PATRIC" id="fig|743698.3.peg.36"/>
<feature type="transmembrane region" description="Helical" evidence="7">
    <location>
        <begin position="342"/>
        <end position="365"/>
    </location>
</feature>
<feature type="transmembrane region" description="Helical" evidence="7">
    <location>
        <begin position="1201"/>
        <end position="1230"/>
    </location>
</feature>
<dbReference type="KEGG" id="seri:SERIO_v1c00360"/>
<feature type="transmembrane region" description="Helical" evidence="7">
    <location>
        <begin position="1251"/>
        <end position="1276"/>
    </location>
</feature>
<dbReference type="Proteomes" id="UP000035661">
    <property type="component" value="Chromosome"/>
</dbReference>
<evidence type="ECO:0000313" key="9">
    <source>
        <dbReference type="EMBL" id="AKM53642.1"/>
    </source>
</evidence>
<dbReference type="RefSeq" id="WP_047790927.1">
    <property type="nucleotide sequence ID" value="NZ_CP011856.1"/>
</dbReference>